<proteinExistence type="predicted"/>
<dbReference type="EMBL" id="AHAM01000058">
    <property type="protein sequence ID" value="EHK57662.1"/>
    <property type="molecule type" value="Genomic_DNA"/>
</dbReference>
<dbReference type="AlphaFoldDB" id="H0HNK9"/>
<evidence type="ECO:0000313" key="1">
    <source>
        <dbReference type="EMBL" id="EHK57662.1"/>
    </source>
</evidence>
<dbReference type="Proteomes" id="UP000003250">
    <property type="component" value="Unassembled WGS sequence"/>
</dbReference>
<evidence type="ECO:0000313" key="2">
    <source>
        <dbReference type="Proteomes" id="UP000003250"/>
    </source>
</evidence>
<accession>H0HNK9</accession>
<gene>
    <name evidence="1" type="ORF">MAXJ12_08659</name>
</gene>
<organism evidence="1 2">
    <name type="scientific">Mesorhizobium alhagi CCNWXJ12-2</name>
    <dbReference type="NCBI Taxonomy" id="1107882"/>
    <lineage>
        <taxon>Bacteria</taxon>
        <taxon>Pseudomonadati</taxon>
        <taxon>Pseudomonadota</taxon>
        <taxon>Alphaproteobacteria</taxon>
        <taxon>Hyphomicrobiales</taxon>
        <taxon>Phyllobacteriaceae</taxon>
        <taxon>Allomesorhizobium</taxon>
    </lineage>
</organism>
<sequence>MWSQWHLDCPPAGTTGDIALDKRLADAFRALIARPDLPSRLTWLEGEVFLTDHFPNPNAPADRYRATLIRWWLDLHGEAI</sequence>
<name>H0HNK9_9HYPH</name>
<dbReference type="RefSeq" id="WP_008835371.1">
    <property type="nucleotide sequence ID" value="NZ_AHAM01000058.1"/>
</dbReference>
<reference evidence="1 2" key="1">
    <citation type="journal article" date="2012" name="J. Bacteriol.">
        <title>Draft Genome Sequence of Mesorhizobium alhagi CCNWXJ12-2T, a Novel Salt-Resistant Species Isolated from the Desert of Northwestern China.</title>
        <authorList>
            <person name="Zhou M."/>
            <person name="Chen W."/>
            <person name="Chen H."/>
            <person name="Wei G."/>
        </authorList>
    </citation>
    <scope>NUCLEOTIDE SEQUENCE [LARGE SCALE GENOMIC DNA]</scope>
    <source>
        <strain evidence="1 2">CCNWXJ12-2</strain>
    </source>
</reference>
<keyword evidence="2" id="KW-1185">Reference proteome</keyword>
<dbReference type="PATRIC" id="fig|1107882.3.peg.1690"/>
<protein>
    <submittedName>
        <fullName evidence="1">Uncharacterized protein</fullName>
    </submittedName>
</protein>